<dbReference type="PRINTS" id="PR00344">
    <property type="entry name" value="BCTRLSENSOR"/>
</dbReference>
<dbReference type="EC" id="2.7.13.3" evidence="2"/>
<keyword evidence="4" id="KW-0808">Transferase</keyword>
<keyword evidence="10" id="KW-1185">Reference proteome</keyword>
<evidence type="ECO:0000313" key="10">
    <source>
        <dbReference type="Proteomes" id="UP000317010"/>
    </source>
</evidence>
<dbReference type="InterPro" id="IPR005467">
    <property type="entry name" value="His_kinase_dom"/>
</dbReference>
<comment type="caution">
    <text evidence="9">The sequence shown here is derived from an EMBL/GenBank/DDBJ whole genome shotgun (WGS) entry which is preliminary data.</text>
</comment>
<dbReference type="NCBIfam" id="TIGR00229">
    <property type="entry name" value="sensory_box"/>
    <property type="match status" value="3"/>
</dbReference>
<evidence type="ECO:0000259" key="8">
    <source>
        <dbReference type="PROSITE" id="PS50113"/>
    </source>
</evidence>
<dbReference type="InterPro" id="IPR036890">
    <property type="entry name" value="HATPase_C_sf"/>
</dbReference>
<keyword evidence="3" id="KW-0597">Phosphoprotein</keyword>
<dbReference type="SMART" id="SM00091">
    <property type="entry name" value="PAS"/>
    <property type="match status" value="4"/>
</dbReference>
<dbReference type="CDD" id="cd00130">
    <property type="entry name" value="PAS"/>
    <property type="match status" value="1"/>
</dbReference>
<proteinExistence type="predicted"/>
<evidence type="ECO:0000256" key="5">
    <source>
        <dbReference type="ARBA" id="ARBA00022777"/>
    </source>
</evidence>
<evidence type="ECO:0000256" key="1">
    <source>
        <dbReference type="ARBA" id="ARBA00000085"/>
    </source>
</evidence>
<dbReference type="InterPro" id="IPR001610">
    <property type="entry name" value="PAC"/>
</dbReference>
<evidence type="ECO:0000259" key="7">
    <source>
        <dbReference type="PROSITE" id="PS50109"/>
    </source>
</evidence>
<dbReference type="Pfam" id="PF02518">
    <property type="entry name" value="HATPase_c"/>
    <property type="match status" value="1"/>
</dbReference>
<accession>A0A562U7F0</accession>
<dbReference type="InterPro" id="IPR003661">
    <property type="entry name" value="HisK_dim/P_dom"/>
</dbReference>
<dbReference type="PROSITE" id="PS50113">
    <property type="entry name" value="PAC"/>
    <property type="match status" value="2"/>
</dbReference>
<dbReference type="FunFam" id="3.30.565.10:FF:000006">
    <property type="entry name" value="Sensor histidine kinase WalK"/>
    <property type="match status" value="1"/>
</dbReference>
<dbReference type="AlphaFoldDB" id="A0A562U7F0"/>
<dbReference type="Gene3D" id="3.30.565.10">
    <property type="entry name" value="Histidine kinase-like ATPase, C-terminal domain"/>
    <property type="match status" value="1"/>
</dbReference>
<dbReference type="SMART" id="SM00086">
    <property type="entry name" value="PAC"/>
    <property type="match status" value="4"/>
</dbReference>
<evidence type="ECO:0000256" key="3">
    <source>
        <dbReference type="ARBA" id="ARBA00022553"/>
    </source>
</evidence>
<comment type="catalytic activity">
    <reaction evidence="1">
        <text>ATP + protein L-histidine = ADP + protein N-phospho-L-histidine.</text>
        <dbReference type="EC" id="2.7.13.3"/>
    </reaction>
</comment>
<keyword evidence="6" id="KW-0175">Coiled coil</keyword>
<evidence type="ECO:0000256" key="6">
    <source>
        <dbReference type="SAM" id="Coils"/>
    </source>
</evidence>
<evidence type="ECO:0000256" key="2">
    <source>
        <dbReference type="ARBA" id="ARBA00012438"/>
    </source>
</evidence>
<dbReference type="InterPro" id="IPR035965">
    <property type="entry name" value="PAS-like_dom_sf"/>
</dbReference>
<dbReference type="PANTHER" id="PTHR43304">
    <property type="entry name" value="PHYTOCHROME-LIKE PROTEIN CPH1"/>
    <property type="match status" value="1"/>
</dbReference>
<dbReference type="PANTHER" id="PTHR43304:SF1">
    <property type="entry name" value="PAC DOMAIN-CONTAINING PROTEIN"/>
    <property type="match status" value="1"/>
</dbReference>
<dbReference type="Pfam" id="PF08447">
    <property type="entry name" value="PAS_3"/>
    <property type="match status" value="1"/>
</dbReference>
<sequence length="949" mass="106973">MENPNNSISEIKYRFLANGGEMGMLMRTKNWEQTSLGDPREWPQSLKTTISIILNSKFPMFLFWGSELLCFYNDAYRTILGEDGKHPFILGIPGKIAWKEIWDFIDPLAAEVLLGGATWSEDQLAPIYRNGRVEDLYATYSYSPVIDETGFPAGVMVTVTETTDKVIAKRKTEESERNLRFIIEQAQVAIAIFRGPDYVVEIANKRALELWGRQDELVTNKPILELMPELEPQGIKQLLDHVYQTAEPFSATELPVELLRNGQLETAYINFVYEALYDAEGKVNGIITIGTDVTTSVIARKKIEESESRFRIMVKKAPVAIAVINGPDLIFESVNDEMLKLLGKSANIIGMPYAKALPEMSSQPYLQRLHDAYTTGRMVAENEAKAQLERGGKLIEGYYNYVYQPITNDEGHTTSIMAVATNVTEQVISRIKVQELNEELASMNEELSSSNEEINAANEELNQSQKSLQALNDDLIENENLLRGLIKQAPVGICLIRAHDLVVMEVNDNYLELVDKKRDDMEKHAIWDVLPEAAETYRPIMDAVIKTAVAFKGKEHELTLTRNGNLEKVIFDFVYEPIKTDDEIIEAVMVLAIDVTDKVRARQNIEEMEERIRLAVEAAEIGTFDLDIVNQTMLTSSRFDNIFGFDSHVSWETFKSVIHPDDKESRIAAHEIALLTGKLFYEARVIYPDSSIHWVRIQGQVYFDNNKTPVRILGTLLDITQFKQLQQQKDDFISIASHELKTPITSLKASLQLLEKVKDRAAPGLLPKLISQSNKSMQKISMLVEDLLNVSRASEKQLKLNKTRFTIAEMLNACCNHIRIAGKYTLIIKGDEDLQVYADEHTIDQVMVNLVNNAVKYAPDSLEIILTVEKEVDAAKISVTDFGPGISADKLPHLFERYYQADSSGFQNSGLGLGLYISAEIIKRHGGQIGATSELGKGSTFWFTLPFKQ</sequence>
<dbReference type="RefSeq" id="WP_144911453.1">
    <property type="nucleotide sequence ID" value="NZ_VLLI01000004.1"/>
</dbReference>
<dbReference type="InterPro" id="IPR013655">
    <property type="entry name" value="PAS_fold_3"/>
</dbReference>
<dbReference type="CDD" id="cd00082">
    <property type="entry name" value="HisKA"/>
    <property type="match status" value="1"/>
</dbReference>
<dbReference type="Pfam" id="PF13188">
    <property type="entry name" value="PAS_8"/>
    <property type="match status" value="1"/>
</dbReference>
<dbReference type="SUPFAM" id="SSF55874">
    <property type="entry name" value="ATPase domain of HSP90 chaperone/DNA topoisomerase II/histidine kinase"/>
    <property type="match status" value="1"/>
</dbReference>
<keyword evidence="5" id="KW-0418">Kinase</keyword>
<dbReference type="InterPro" id="IPR052162">
    <property type="entry name" value="Sensor_kinase/Photoreceptor"/>
</dbReference>
<dbReference type="InterPro" id="IPR000014">
    <property type="entry name" value="PAS"/>
</dbReference>
<protein>
    <recommendedName>
        <fullName evidence="2">histidine kinase</fullName>
        <ecNumber evidence="2">2.7.13.3</ecNumber>
    </recommendedName>
</protein>
<dbReference type="InterPro" id="IPR036097">
    <property type="entry name" value="HisK_dim/P_sf"/>
</dbReference>
<dbReference type="EMBL" id="VLLI01000004">
    <property type="protein sequence ID" value="TWJ01469.1"/>
    <property type="molecule type" value="Genomic_DNA"/>
</dbReference>
<dbReference type="SUPFAM" id="SSF47384">
    <property type="entry name" value="Homodimeric domain of signal transducing histidine kinase"/>
    <property type="match status" value="1"/>
</dbReference>
<dbReference type="Gene3D" id="1.10.287.130">
    <property type="match status" value="1"/>
</dbReference>
<feature type="coiled-coil region" evidence="6">
    <location>
        <begin position="433"/>
        <end position="488"/>
    </location>
</feature>
<dbReference type="Gene3D" id="2.10.70.100">
    <property type="match status" value="1"/>
</dbReference>
<dbReference type="OrthoDB" id="9813151at2"/>
<dbReference type="InterPro" id="IPR013656">
    <property type="entry name" value="PAS_4"/>
</dbReference>
<dbReference type="GO" id="GO:0000155">
    <property type="term" value="F:phosphorelay sensor kinase activity"/>
    <property type="evidence" value="ECO:0007669"/>
    <property type="project" value="InterPro"/>
</dbReference>
<organism evidence="9 10">
    <name type="scientific">Mucilaginibacter frigoritolerans</name>
    <dbReference type="NCBI Taxonomy" id="652788"/>
    <lineage>
        <taxon>Bacteria</taxon>
        <taxon>Pseudomonadati</taxon>
        <taxon>Bacteroidota</taxon>
        <taxon>Sphingobacteriia</taxon>
        <taxon>Sphingobacteriales</taxon>
        <taxon>Sphingobacteriaceae</taxon>
        <taxon>Mucilaginibacter</taxon>
    </lineage>
</organism>
<dbReference type="InterPro" id="IPR004358">
    <property type="entry name" value="Sig_transdc_His_kin-like_C"/>
</dbReference>
<dbReference type="SUPFAM" id="SSF55785">
    <property type="entry name" value="PYP-like sensor domain (PAS domain)"/>
    <property type="match status" value="4"/>
</dbReference>
<name>A0A562U7F0_9SPHI</name>
<reference evidence="9 10" key="1">
    <citation type="submission" date="2019-07" db="EMBL/GenBank/DDBJ databases">
        <title>Genomic Encyclopedia of Archaeal and Bacterial Type Strains, Phase II (KMG-II): from individual species to whole genera.</title>
        <authorList>
            <person name="Goeker M."/>
        </authorList>
    </citation>
    <scope>NUCLEOTIDE SEQUENCE [LARGE SCALE GENOMIC DNA]</scope>
    <source>
        <strain evidence="9 10">ATCC BAA-1854</strain>
    </source>
</reference>
<evidence type="ECO:0000256" key="4">
    <source>
        <dbReference type="ARBA" id="ARBA00022679"/>
    </source>
</evidence>
<dbReference type="PROSITE" id="PS50109">
    <property type="entry name" value="HIS_KIN"/>
    <property type="match status" value="1"/>
</dbReference>
<dbReference type="Pfam" id="PF08448">
    <property type="entry name" value="PAS_4"/>
    <property type="match status" value="2"/>
</dbReference>
<dbReference type="InterPro" id="IPR000700">
    <property type="entry name" value="PAS-assoc_C"/>
</dbReference>
<dbReference type="Proteomes" id="UP000317010">
    <property type="component" value="Unassembled WGS sequence"/>
</dbReference>
<feature type="domain" description="Histidine kinase" evidence="7">
    <location>
        <begin position="735"/>
        <end position="949"/>
    </location>
</feature>
<feature type="domain" description="PAC" evidence="8">
    <location>
        <begin position="250"/>
        <end position="305"/>
    </location>
</feature>
<dbReference type="SMART" id="SM00387">
    <property type="entry name" value="HATPase_c"/>
    <property type="match status" value="1"/>
</dbReference>
<feature type="domain" description="PAC" evidence="8">
    <location>
        <begin position="679"/>
        <end position="731"/>
    </location>
</feature>
<evidence type="ECO:0000313" key="9">
    <source>
        <dbReference type="EMBL" id="TWJ01469.1"/>
    </source>
</evidence>
<gene>
    <name evidence="9" type="ORF">JN11_01620</name>
</gene>
<dbReference type="Gene3D" id="3.30.450.20">
    <property type="entry name" value="PAS domain"/>
    <property type="match status" value="5"/>
</dbReference>
<dbReference type="Pfam" id="PF00512">
    <property type="entry name" value="HisKA"/>
    <property type="match status" value="1"/>
</dbReference>
<dbReference type="SMART" id="SM00388">
    <property type="entry name" value="HisKA"/>
    <property type="match status" value="1"/>
</dbReference>
<dbReference type="InterPro" id="IPR003594">
    <property type="entry name" value="HATPase_dom"/>
</dbReference>